<dbReference type="AlphaFoldDB" id="W8CUH9"/>
<reference evidence="1" key="1">
    <citation type="journal article" date="2014" name="PLoS ONE">
        <title>Sequential Isolation in a Patient of Raoultella planticola and Escherichia coli Bearing a Novel ISCR1 Element Carrying blaNDM-1.</title>
        <authorList>
            <person name="Li J."/>
            <person name="Lan R."/>
            <person name="Xiong Y."/>
            <person name="Ye C."/>
            <person name="Yuan M."/>
            <person name="Liu X."/>
            <person name="Chen X."/>
            <person name="Yu D."/>
            <person name="Liu B."/>
            <person name="Lin W."/>
            <person name="Bai X."/>
            <person name="Wang Y."/>
            <person name="Sun Q."/>
            <person name="Wang Y."/>
            <person name="Zhao H."/>
            <person name="Meng Q."/>
            <person name="Chen Q."/>
            <person name="Zhao A."/>
            <person name="Xu J."/>
        </authorList>
    </citation>
    <scope>NUCLEOTIDE SEQUENCE</scope>
    <source>
        <strain evidence="1">KpNDM1</strain>
        <plasmid evidence="1">pKpNDM1</plasmid>
    </source>
</reference>
<dbReference type="EMBL" id="JX515588">
    <property type="protein sequence ID" value="AGO89110.1"/>
    <property type="molecule type" value="Genomic_DNA"/>
</dbReference>
<geneLocation type="plasmid" evidence="1">
    <name>pKpNDM1</name>
</geneLocation>
<accession>W8CUH9</accession>
<sequence length="47" mass="5508">MSVDGKDDWGKQNTIRGKAIYDRHHWAGMSLHNAWINTSEVRDIRLK</sequence>
<organism evidence="1">
    <name type="scientific">Raoultella planticola</name>
    <name type="common">Klebsiella planticola</name>
    <dbReference type="NCBI Taxonomy" id="575"/>
    <lineage>
        <taxon>Bacteria</taxon>
        <taxon>Pseudomonadati</taxon>
        <taxon>Pseudomonadota</taxon>
        <taxon>Gammaproteobacteria</taxon>
        <taxon>Enterobacterales</taxon>
        <taxon>Enterobacteriaceae</taxon>
        <taxon>Klebsiella/Raoultella group</taxon>
        <taxon>Raoultella</taxon>
    </lineage>
</organism>
<keyword evidence="1" id="KW-0614">Plasmid</keyword>
<evidence type="ECO:0000313" key="1">
    <source>
        <dbReference type="EMBL" id="AGO89110.1"/>
    </source>
</evidence>
<proteinExistence type="predicted"/>
<gene>
    <name evidence="1" type="ORF">pKpNDM1_00264</name>
</gene>
<protein>
    <submittedName>
        <fullName evidence="1">Uncharacterized protein</fullName>
    </submittedName>
</protein>
<name>W8CUH9_RAOPL</name>